<dbReference type="GO" id="GO:0008378">
    <property type="term" value="F:galactosyltransferase activity"/>
    <property type="evidence" value="ECO:0007669"/>
    <property type="project" value="TreeGrafter"/>
</dbReference>
<keyword evidence="3" id="KW-0464">Manganese</keyword>
<evidence type="ECO:0000256" key="4">
    <source>
        <dbReference type="SAM" id="MobiDB-lite"/>
    </source>
</evidence>
<feature type="compositionally biased region" description="Basic residues" evidence="4">
    <location>
        <begin position="138"/>
        <end position="149"/>
    </location>
</feature>
<keyword evidence="2" id="KW-0808">Transferase</keyword>
<dbReference type="InParanoid" id="A0A3Q3FEX7"/>
<evidence type="ECO:0000256" key="3">
    <source>
        <dbReference type="ARBA" id="ARBA00023211"/>
    </source>
</evidence>
<dbReference type="PANTHER" id="PTHR19300">
    <property type="entry name" value="BETA-1,4-GALACTOSYLTRANSFERASE"/>
    <property type="match status" value="1"/>
</dbReference>
<dbReference type="InterPro" id="IPR029044">
    <property type="entry name" value="Nucleotide-diphossugar_trans"/>
</dbReference>
<name>A0A3Q3FEX7_9LABR</name>
<dbReference type="Proteomes" id="UP000261660">
    <property type="component" value="Unplaced"/>
</dbReference>
<organism evidence="6 7">
    <name type="scientific">Labrus bergylta</name>
    <name type="common">ballan wrasse</name>
    <dbReference type="NCBI Taxonomy" id="56723"/>
    <lineage>
        <taxon>Eukaryota</taxon>
        <taxon>Metazoa</taxon>
        <taxon>Chordata</taxon>
        <taxon>Craniata</taxon>
        <taxon>Vertebrata</taxon>
        <taxon>Euteleostomi</taxon>
        <taxon>Actinopterygii</taxon>
        <taxon>Neopterygii</taxon>
        <taxon>Teleostei</taxon>
        <taxon>Neoteleostei</taxon>
        <taxon>Acanthomorphata</taxon>
        <taxon>Eupercaria</taxon>
        <taxon>Labriformes</taxon>
        <taxon>Labridae</taxon>
        <taxon>Labrus</taxon>
    </lineage>
</organism>
<sequence>MDKFNFLLPYITFFGGVHSLSKEQFLRINGFPNTYWGWGAEDDDIYNRILFRGMKISRPNLIIGRYKMIKHLRDLHNEPNQRNPGKLHNTQWQMEKDGINSLHYTVKEIVKNKITKYTHKHKGSQTPIRPRIPPAKPQHPHKVIRGRCT</sequence>
<evidence type="ECO:0000313" key="6">
    <source>
        <dbReference type="Ensembl" id="ENSLBEP00000018099.1"/>
    </source>
</evidence>
<keyword evidence="7" id="KW-1185">Reference proteome</keyword>
<reference evidence="6" key="2">
    <citation type="submission" date="2025-09" db="UniProtKB">
        <authorList>
            <consortium name="Ensembl"/>
        </authorList>
    </citation>
    <scope>IDENTIFICATION</scope>
</reference>
<evidence type="ECO:0000259" key="5">
    <source>
        <dbReference type="Pfam" id="PF02709"/>
    </source>
</evidence>
<accession>A0A3Q3FEX7</accession>
<dbReference type="SUPFAM" id="SSF53448">
    <property type="entry name" value="Nucleotide-diphospho-sugar transferases"/>
    <property type="match status" value="1"/>
</dbReference>
<dbReference type="Gene3D" id="3.90.550.10">
    <property type="entry name" value="Spore Coat Polysaccharide Biosynthesis Protein SpsA, Chain A"/>
    <property type="match status" value="1"/>
</dbReference>
<dbReference type="GO" id="GO:0005975">
    <property type="term" value="P:carbohydrate metabolic process"/>
    <property type="evidence" value="ECO:0007669"/>
    <property type="project" value="InterPro"/>
</dbReference>
<proteinExistence type="predicted"/>
<feature type="region of interest" description="Disordered" evidence="4">
    <location>
        <begin position="118"/>
        <end position="149"/>
    </location>
</feature>
<dbReference type="STRING" id="56723.ENSLBEP00000018099"/>
<dbReference type="PRINTS" id="PR02050">
    <property type="entry name" value="B14GALTRFASE"/>
</dbReference>
<evidence type="ECO:0000313" key="7">
    <source>
        <dbReference type="Proteomes" id="UP000261660"/>
    </source>
</evidence>
<reference evidence="6" key="1">
    <citation type="submission" date="2025-08" db="UniProtKB">
        <authorList>
            <consortium name="Ensembl"/>
        </authorList>
    </citation>
    <scope>IDENTIFICATION</scope>
</reference>
<dbReference type="Pfam" id="PF02709">
    <property type="entry name" value="Glyco_transf_7C"/>
    <property type="match status" value="1"/>
</dbReference>
<dbReference type="GO" id="GO:0000139">
    <property type="term" value="C:Golgi membrane"/>
    <property type="evidence" value="ECO:0007669"/>
    <property type="project" value="UniProtKB-SubCell"/>
</dbReference>
<dbReference type="Ensembl" id="ENSLBET00000019107.1">
    <property type="protein sequence ID" value="ENSLBEP00000018099.1"/>
    <property type="gene ID" value="ENSLBEG00000013953.1"/>
</dbReference>
<dbReference type="PANTHER" id="PTHR19300:SF32">
    <property type="entry name" value="BETA-1,4-GALACTOSYLTRANSFERASE 2"/>
    <property type="match status" value="1"/>
</dbReference>
<dbReference type="InterPro" id="IPR027791">
    <property type="entry name" value="Galactosyl_T_C"/>
</dbReference>
<evidence type="ECO:0000256" key="2">
    <source>
        <dbReference type="ARBA" id="ARBA00022679"/>
    </source>
</evidence>
<evidence type="ECO:0000256" key="1">
    <source>
        <dbReference type="ARBA" id="ARBA00004323"/>
    </source>
</evidence>
<dbReference type="InterPro" id="IPR003859">
    <property type="entry name" value="Galactosyl_T"/>
</dbReference>
<protein>
    <recommendedName>
        <fullName evidence="5">Galactosyltransferase C-terminal domain-containing protein</fullName>
    </recommendedName>
</protein>
<dbReference type="GeneTree" id="ENSGT00940000155244"/>
<comment type="subcellular location">
    <subcellularLocation>
        <location evidence="1">Golgi apparatus membrane</location>
        <topology evidence="1">Single-pass type II membrane protein</topology>
    </subcellularLocation>
</comment>
<dbReference type="AlphaFoldDB" id="A0A3Q3FEX7"/>
<feature type="domain" description="Galactosyltransferase C-terminal" evidence="5">
    <location>
        <begin position="1"/>
        <end position="71"/>
    </location>
</feature>